<dbReference type="HAMAP" id="MF_00454">
    <property type="entry name" value="FluC"/>
    <property type="match status" value="1"/>
</dbReference>
<dbReference type="GO" id="GO:0062054">
    <property type="term" value="F:fluoride channel activity"/>
    <property type="evidence" value="ECO:0007669"/>
    <property type="project" value="UniProtKB-UniRule"/>
</dbReference>
<evidence type="ECO:0000256" key="9">
    <source>
        <dbReference type="ARBA" id="ARBA00049940"/>
    </source>
</evidence>
<dbReference type="Proteomes" id="UP000468638">
    <property type="component" value="Unassembled WGS sequence"/>
</dbReference>
<feature type="binding site" evidence="10">
    <location>
        <position position="76"/>
    </location>
    <ligand>
        <name>Na(+)</name>
        <dbReference type="ChEBI" id="CHEBI:29101"/>
        <note>structural</note>
    </ligand>
</feature>
<comment type="catalytic activity">
    <reaction evidence="8">
        <text>fluoride(in) = fluoride(out)</text>
        <dbReference type="Rhea" id="RHEA:76159"/>
        <dbReference type="ChEBI" id="CHEBI:17051"/>
    </reaction>
    <physiologicalReaction direction="left-to-right" evidence="8">
        <dbReference type="Rhea" id="RHEA:76160"/>
    </physiologicalReaction>
</comment>
<keyword evidence="6 10" id="KW-0407">Ion channel</keyword>
<evidence type="ECO:0000313" key="12">
    <source>
        <dbReference type="Proteomes" id="UP000468638"/>
    </source>
</evidence>
<feature type="transmembrane region" description="Helical" evidence="10">
    <location>
        <begin position="66"/>
        <end position="86"/>
    </location>
</feature>
<evidence type="ECO:0000256" key="2">
    <source>
        <dbReference type="ARBA" id="ARBA00022475"/>
    </source>
</evidence>
<evidence type="ECO:0000256" key="6">
    <source>
        <dbReference type="ARBA" id="ARBA00023303"/>
    </source>
</evidence>
<feature type="transmembrane region" description="Helical" evidence="10">
    <location>
        <begin position="7"/>
        <end position="28"/>
    </location>
</feature>
<dbReference type="PANTHER" id="PTHR28259:SF1">
    <property type="entry name" value="FLUORIDE EXPORT PROTEIN 1-RELATED"/>
    <property type="match status" value="1"/>
</dbReference>
<comment type="caution">
    <text evidence="11">The sequence shown here is derived from an EMBL/GenBank/DDBJ whole genome shotgun (WGS) entry which is preliminary data.</text>
</comment>
<dbReference type="Pfam" id="PF02537">
    <property type="entry name" value="CRCB"/>
    <property type="match status" value="1"/>
</dbReference>
<dbReference type="GO" id="GO:0140114">
    <property type="term" value="P:cellular detoxification of fluoride"/>
    <property type="evidence" value="ECO:0007669"/>
    <property type="project" value="UniProtKB-UniRule"/>
</dbReference>
<sequence>MLSASTYVSVFIGGCIGAVARYTVSIGIDPIFTFPFETLLVNWLGCFLLTYFISHPFLSKRVSEKIMVGVGTGVLGGFTTFSTFSVETIQLWMSQSVLMAMLYVALSIIGGIGLAWLGFKTGRRRVSQA</sequence>
<dbReference type="RefSeq" id="WP_160850179.1">
    <property type="nucleotide sequence ID" value="NZ_WMEU01000008.1"/>
</dbReference>
<organism evidence="11 12">
    <name type="scientific">Pontibacillus yanchengensis</name>
    <dbReference type="NCBI Taxonomy" id="462910"/>
    <lineage>
        <taxon>Bacteria</taxon>
        <taxon>Bacillati</taxon>
        <taxon>Bacillota</taxon>
        <taxon>Bacilli</taxon>
        <taxon>Bacillales</taxon>
        <taxon>Bacillaceae</taxon>
        <taxon>Pontibacillus</taxon>
    </lineage>
</organism>
<dbReference type="NCBIfam" id="TIGR00494">
    <property type="entry name" value="crcB"/>
    <property type="match status" value="1"/>
</dbReference>
<reference evidence="11 12" key="1">
    <citation type="submission" date="2019-11" db="EMBL/GenBank/DDBJ databases">
        <title>Genome sequences of 17 halophilic strains isolated from different environments.</title>
        <authorList>
            <person name="Furrow R.E."/>
        </authorList>
    </citation>
    <scope>NUCLEOTIDE SEQUENCE [LARGE SCALE GENOMIC DNA]</scope>
    <source>
        <strain evidence="11 12">22514_16_FS</strain>
    </source>
</reference>
<feature type="transmembrane region" description="Helical" evidence="10">
    <location>
        <begin position="34"/>
        <end position="54"/>
    </location>
</feature>
<keyword evidence="5 10" id="KW-0472">Membrane</keyword>
<dbReference type="EMBL" id="WMEQ01000005">
    <property type="protein sequence ID" value="MYL33693.1"/>
    <property type="molecule type" value="Genomic_DNA"/>
</dbReference>
<keyword evidence="10" id="KW-0813">Transport</keyword>
<comment type="similarity">
    <text evidence="7 10">Belongs to the fluoride channel Fluc/FEX (TC 1.A.43) family.</text>
</comment>
<feature type="transmembrane region" description="Helical" evidence="10">
    <location>
        <begin position="98"/>
        <end position="119"/>
    </location>
</feature>
<dbReference type="OrthoDB" id="9799631at2"/>
<comment type="activity regulation">
    <text evidence="10">Na(+) is not transported, but it plays an essential structural role and its presence is essential for fluoride channel function.</text>
</comment>
<dbReference type="GO" id="GO:0046872">
    <property type="term" value="F:metal ion binding"/>
    <property type="evidence" value="ECO:0007669"/>
    <property type="project" value="UniProtKB-KW"/>
</dbReference>
<evidence type="ECO:0000256" key="7">
    <source>
        <dbReference type="ARBA" id="ARBA00035120"/>
    </source>
</evidence>
<keyword evidence="10" id="KW-0479">Metal-binding</keyword>
<keyword evidence="10" id="KW-0406">Ion transport</keyword>
<comment type="subcellular location">
    <subcellularLocation>
        <location evidence="1 10">Cell membrane</location>
        <topology evidence="1 10">Multi-pass membrane protein</topology>
    </subcellularLocation>
</comment>
<gene>
    <name evidence="10 11" type="primary">crcB</name>
    <name evidence="10" type="synonym">fluC</name>
    <name evidence="11" type="ORF">GLW05_08795</name>
</gene>
<dbReference type="PANTHER" id="PTHR28259">
    <property type="entry name" value="FLUORIDE EXPORT PROTEIN 1-RELATED"/>
    <property type="match status" value="1"/>
</dbReference>
<name>A0A6I5A0F7_9BACI</name>
<comment type="function">
    <text evidence="9 10">Fluoride-specific ion channel. Important for reducing fluoride concentration in the cell, thus reducing its toxicity.</text>
</comment>
<evidence type="ECO:0000313" key="11">
    <source>
        <dbReference type="EMBL" id="MYL33693.1"/>
    </source>
</evidence>
<dbReference type="AlphaFoldDB" id="A0A6I5A0F7"/>
<proteinExistence type="inferred from homology"/>
<evidence type="ECO:0000256" key="8">
    <source>
        <dbReference type="ARBA" id="ARBA00035585"/>
    </source>
</evidence>
<dbReference type="InterPro" id="IPR003691">
    <property type="entry name" value="FluC"/>
</dbReference>
<evidence type="ECO:0000256" key="5">
    <source>
        <dbReference type="ARBA" id="ARBA00023136"/>
    </source>
</evidence>
<keyword evidence="2 10" id="KW-1003">Cell membrane</keyword>
<protein>
    <recommendedName>
        <fullName evidence="10">Fluoride-specific ion channel FluC</fullName>
    </recommendedName>
</protein>
<keyword evidence="4 10" id="KW-1133">Transmembrane helix</keyword>
<evidence type="ECO:0000256" key="4">
    <source>
        <dbReference type="ARBA" id="ARBA00022989"/>
    </source>
</evidence>
<keyword evidence="3 10" id="KW-0812">Transmembrane</keyword>
<feature type="binding site" evidence="10">
    <location>
        <position position="79"/>
    </location>
    <ligand>
        <name>Na(+)</name>
        <dbReference type="ChEBI" id="CHEBI:29101"/>
        <note>structural</note>
    </ligand>
</feature>
<dbReference type="GO" id="GO:0005886">
    <property type="term" value="C:plasma membrane"/>
    <property type="evidence" value="ECO:0007669"/>
    <property type="project" value="UniProtKB-SubCell"/>
</dbReference>
<evidence type="ECO:0000256" key="1">
    <source>
        <dbReference type="ARBA" id="ARBA00004651"/>
    </source>
</evidence>
<accession>A0A6I5A0F7</accession>
<evidence type="ECO:0000256" key="10">
    <source>
        <dbReference type="HAMAP-Rule" id="MF_00454"/>
    </source>
</evidence>
<keyword evidence="10" id="KW-0915">Sodium</keyword>
<evidence type="ECO:0000256" key="3">
    <source>
        <dbReference type="ARBA" id="ARBA00022692"/>
    </source>
</evidence>